<organism evidence="2">
    <name type="scientific">bioreactor metagenome</name>
    <dbReference type="NCBI Taxonomy" id="1076179"/>
    <lineage>
        <taxon>unclassified sequences</taxon>
        <taxon>metagenomes</taxon>
        <taxon>ecological metagenomes</taxon>
    </lineage>
</organism>
<dbReference type="InterPro" id="IPR025540">
    <property type="entry name" value="FlK"/>
</dbReference>
<evidence type="ECO:0000259" key="1">
    <source>
        <dbReference type="Pfam" id="PF22636"/>
    </source>
</evidence>
<dbReference type="PANTHER" id="PTHR36934">
    <property type="entry name" value="BLR0278 PROTEIN"/>
    <property type="match status" value="1"/>
</dbReference>
<proteinExistence type="predicted"/>
<dbReference type="AlphaFoldDB" id="A0A645F817"/>
<sequence>MEFNLKPGLKKEKSEQVTANHTAVKYGSGGVEVYATPAMIGLMEGASLAAVDPHLPPGMATVGTAIQVSHLAATPVGMTVRATAELLEIAGKKLTFRVEAFDEKEKIGEGTHQRYIIELQKFQQRAESKK</sequence>
<protein>
    <recommendedName>
        <fullName evidence="1">Fluoroacetyl-CoA-specific thioesterase-like domain-containing protein</fullName>
    </recommendedName>
</protein>
<dbReference type="InterPro" id="IPR054485">
    <property type="entry name" value="FlK-like_dom"/>
</dbReference>
<gene>
    <name evidence="2" type="ORF">SDC9_155918</name>
</gene>
<dbReference type="EMBL" id="VSSQ01054706">
    <property type="protein sequence ID" value="MPN08633.1"/>
    <property type="molecule type" value="Genomic_DNA"/>
</dbReference>
<dbReference type="Pfam" id="PF22636">
    <property type="entry name" value="FlK"/>
    <property type="match status" value="1"/>
</dbReference>
<dbReference type="PANTHER" id="PTHR36934:SF1">
    <property type="entry name" value="THIOESTERASE DOMAIN-CONTAINING PROTEIN"/>
    <property type="match status" value="1"/>
</dbReference>
<reference evidence="2" key="1">
    <citation type="submission" date="2019-08" db="EMBL/GenBank/DDBJ databases">
        <authorList>
            <person name="Kucharzyk K."/>
            <person name="Murdoch R.W."/>
            <person name="Higgins S."/>
            <person name="Loffler F."/>
        </authorList>
    </citation>
    <scope>NUCLEOTIDE SEQUENCE</scope>
</reference>
<dbReference type="Gene3D" id="3.10.129.10">
    <property type="entry name" value="Hotdog Thioesterase"/>
    <property type="match status" value="1"/>
</dbReference>
<name>A0A645F817_9ZZZZ</name>
<comment type="caution">
    <text evidence="2">The sequence shown here is derived from an EMBL/GenBank/DDBJ whole genome shotgun (WGS) entry which is preliminary data.</text>
</comment>
<accession>A0A645F817</accession>
<feature type="domain" description="Fluoroacetyl-CoA-specific thioesterase-like" evidence="1">
    <location>
        <begin position="17"/>
        <end position="118"/>
    </location>
</feature>
<evidence type="ECO:0000313" key="2">
    <source>
        <dbReference type="EMBL" id="MPN08633.1"/>
    </source>
</evidence>
<dbReference type="PIRSF" id="PIRSF014972">
    <property type="entry name" value="FlK"/>
    <property type="match status" value="1"/>
</dbReference>
<dbReference type="SUPFAM" id="SSF54637">
    <property type="entry name" value="Thioesterase/thiol ester dehydrase-isomerase"/>
    <property type="match status" value="1"/>
</dbReference>
<dbReference type="InterPro" id="IPR029069">
    <property type="entry name" value="HotDog_dom_sf"/>
</dbReference>
<dbReference type="CDD" id="cd03440">
    <property type="entry name" value="hot_dog"/>
    <property type="match status" value="1"/>
</dbReference>